<dbReference type="InterPro" id="IPR039528">
    <property type="entry name" value="DPM1-like"/>
</dbReference>
<proteinExistence type="inferred from homology"/>
<dbReference type="RefSeq" id="WP_182661560.1">
    <property type="nucleotide sequence ID" value="NZ_VKHS01000101.1"/>
</dbReference>
<feature type="domain" description="Glycosyltransferase 2-like" evidence="4">
    <location>
        <begin position="9"/>
        <end position="170"/>
    </location>
</feature>
<dbReference type="FunFam" id="3.90.550.10:FF:000122">
    <property type="entry name" value="Dolichol-phosphate mannosyltransferase subunit 1"/>
    <property type="match status" value="1"/>
</dbReference>
<evidence type="ECO:0000313" key="5">
    <source>
        <dbReference type="EMBL" id="MBB0229245.1"/>
    </source>
</evidence>
<dbReference type="EMBL" id="VKHS01000101">
    <property type="protein sequence ID" value="MBB0229245.1"/>
    <property type="molecule type" value="Genomic_DNA"/>
</dbReference>
<reference evidence="6" key="1">
    <citation type="submission" date="2019-10" db="EMBL/GenBank/DDBJ databases">
        <title>Streptomyces sp. nov., a novel actinobacterium isolated from alkaline environment.</title>
        <authorList>
            <person name="Golinska P."/>
        </authorList>
    </citation>
    <scope>NUCLEOTIDE SEQUENCE [LARGE SCALE GENOMIC DNA]</scope>
    <source>
        <strain evidence="6">DSM 42108</strain>
    </source>
</reference>
<keyword evidence="6" id="KW-1185">Reference proteome</keyword>
<comment type="caution">
    <text evidence="5">The sequence shown here is derived from an EMBL/GenBank/DDBJ whole genome shotgun (WGS) entry which is preliminary data.</text>
</comment>
<keyword evidence="2" id="KW-0328">Glycosyltransferase</keyword>
<name>A0A7W3T1K2_9ACTN</name>
<keyword evidence="3 5" id="KW-0808">Transferase</keyword>
<evidence type="ECO:0000313" key="6">
    <source>
        <dbReference type="Proteomes" id="UP000530234"/>
    </source>
</evidence>
<dbReference type="Gene3D" id="3.90.550.10">
    <property type="entry name" value="Spore Coat Polysaccharide Biosynthesis Protein SpsA, Chain A"/>
    <property type="match status" value="1"/>
</dbReference>
<comment type="similarity">
    <text evidence="1">Belongs to the glycosyltransferase 2 family.</text>
</comment>
<sequence>MVPVAPALVVIPTYNEAANLPPLVERLRRAVPEVDVLVVDDNSPDGTGRVADRLAAADPAVHVLHRPGKDGLGAAYLDGFRWGLERSYRCLVQMDGDGSHLPEQLPRLLTALDRADLVIGSRWVPGGRIVHWPRRRQLLSRGGSGYSRLLLGLPLRDVTSGYRALRREVLTPGLMADVAARGYCFQVDLAHRAVRAGLRVTEVPITFVERTEGDSKMSREIVAEALWRVTAWGIASRFRALTGRGHT</sequence>
<evidence type="ECO:0000256" key="1">
    <source>
        <dbReference type="ARBA" id="ARBA00006739"/>
    </source>
</evidence>
<evidence type="ECO:0000259" key="4">
    <source>
        <dbReference type="Pfam" id="PF00535"/>
    </source>
</evidence>
<evidence type="ECO:0000256" key="2">
    <source>
        <dbReference type="ARBA" id="ARBA00022676"/>
    </source>
</evidence>
<dbReference type="AlphaFoldDB" id="A0A7W3T1K2"/>
<dbReference type="PANTHER" id="PTHR43398">
    <property type="entry name" value="DOLICHOL-PHOSPHATE MANNOSYLTRANSFERASE SUBUNIT 1"/>
    <property type="match status" value="1"/>
</dbReference>
<dbReference type="SUPFAM" id="SSF53448">
    <property type="entry name" value="Nucleotide-diphospho-sugar transferases"/>
    <property type="match status" value="1"/>
</dbReference>
<dbReference type="InterPro" id="IPR029044">
    <property type="entry name" value="Nucleotide-diphossugar_trans"/>
</dbReference>
<dbReference type="Proteomes" id="UP000530234">
    <property type="component" value="Unassembled WGS sequence"/>
</dbReference>
<dbReference type="GO" id="GO:0016020">
    <property type="term" value="C:membrane"/>
    <property type="evidence" value="ECO:0007669"/>
    <property type="project" value="GOC"/>
</dbReference>
<dbReference type="GO" id="GO:0004582">
    <property type="term" value="F:dolichyl-phosphate beta-D-mannosyltransferase activity"/>
    <property type="evidence" value="ECO:0007669"/>
    <property type="project" value="InterPro"/>
</dbReference>
<dbReference type="CDD" id="cd06442">
    <property type="entry name" value="DPM1_like"/>
    <property type="match status" value="1"/>
</dbReference>
<gene>
    <name evidence="5" type="ORF">FOE67_06900</name>
</gene>
<organism evidence="5 6">
    <name type="scientific">Streptomyces calidiresistens</name>
    <dbReference type="NCBI Taxonomy" id="1485586"/>
    <lineage>
        <taxon>Bacteria</taxon>
        <taxon>Bacillati</taxon>
        <taxon>Actinomycetota</taxon>
        <taxon>Actinomycetes</taxon>
        <taxon>Kitasatosporales</taxon>
        <taxon>Streptomycetaceae</taxon>
        <taxon>Streptomyces</taxon>
    </lineage>
</organism>
<dbReference type="GO" id="GO:0009247">
    <property type="term" value="P:glycolipid biosynthetic process"/>
    <property type="evidence" value="ECO:0007669"/>
    <property type="project" value="TreeGrafter"/>
</dbReference>
<dbReference type="Pfam" id="PF00535">
    <property type="entry name" value="Glycos_transf_2"/>
    <property type="match status" value="1"/>
</dbReference>
<evidence type="ECO:0000256" key="3">
    <source>
        <dbReference type="ARBA" id="ARBA00022679"/>
    </source>
</evidence>
<protein>
    <submittedName>
        <fullName evidence="5">Glycosyltransferase</fullName>
    </submittedName>
</protein>
<dbReference type="PANTHER" id="PTHR43398:SF1">
    <property type="entry name" value="DOLICHOL-PHOSPHATE MANNOSYLTRANSFERASE SUBUNIT 1"/>
    <property type="match status" value="1"/>
</dbReference>
<dbReference type="InterPro" id="IPR001173">
    <property type="entry name" value="Glyco_trans_2-like"/>
</dbReference>
<accession>A0A7W3T1K2</accession>